<name>A0ABU4DJW6_9ACTN</name>
<protein>
    <submittedName>
        <fullName evidence="1">Uncharacterized protein</fullName>
    </submittedName>
</protein>
<reference evidence="1 2" key="1">
    <citation type="submission" date="2023-10" db="EMBL/GenBank/DDBJ databases">
        <title>Development of a sustainable strategy for remediation of hydrocarbon-contaminated territories based on the waste exchange concept.</title>
        <authorList>
            <person name="Krivoruchko A."/>
        </authorList>
    </citation>
    <scope>NUCLEOTIDE SEQUENCE [LARGE SCALE GENOMIC DNA]</scope>
    <source>
        <strain evidence="1 2">IEGM 1266</strain>
    </source>
</reference>
<gene>
    <name evidence="1" type="ORF">R3P94_22590</name>
</gene>
<keyword evidence="2" id="KW-1185">Reference proteome</keyword>
<dbReference type="EMBL" id="JAWLKI010000041">
    <property type="protein sequence ID" value="MDV6310056.1"/>
    <property type="molecule type" value="Genomic_DNA"/>
</dbReference>
<evidence type="ECO:0000313" key="1">
    <source>
        <dbReference type="EMBL" id="MDV6310056.1"/>
    </source>
</evidence>
<comment type="caution">
    <text evidence="1">The sequence shown here is derived from an EMBL/GenBank/DDBJ whole genome shotgun (WGS) entry which is preliminary data.</text>
</comment>
<sequence length="241" mass="26629">MAAVNWDVDSLVARHTLESYMMSSVSPDGFGATRDPGQFLRKVAQFDALNELMEVCMNNGARTHFQGRLTVLHDDSHLMAWRGLARSNAGPDGTEVRGMFHDVTDTEEPQLAPLTAFRLGDHEEGPASVLVAYRTNGTDEAADVPVLVYWISKRPSYIAESAVDHNQSDTPGSLIRPEDYGEFLRAREVLKAGQDELEIPITAELLGPDGGWVKVRFTLRRYPGAVGSLLHIGRFHRIDGI</sequence>
<accession>A0ABU4DJW6</accession>
<evidence type="ECO:0000313" key="2">
    <source>
        <dbReference type="Proteomes" id="UP001185779"/>
    </source>
</evidence>
<dbReference type="Proteomes" id="UP001185779">
    <property type="component" value="Unassembled WGS sequence"/>
</dbReference>
<proteinExistence type="predicted"/>
<organism evidence="1 2">
    <name type="scientific">Gordonia amicalis</name>
    <dbReference type="NCBI Taxonomy" id="89053"/>
    <lineage>
        <taxon>Bacteria</taxon>
        <taxon>Bacillati</taxon>
        <taxon>Actinomycetota</taxon>
        <taxon>Actinomycetes</taxon>
        <taxon>Mycobacteriales</taxon>
        <taxon>Gordoniaceae</taxon>
        <taxon>Gordonia</taxon>
    </lineage>
</organism>
<dbReference type="RefSeq" id="WP_317505746.1">
    <property type="nucleotide sequence ID" value="NZ_JAWLKI010000041.1"/>
</dbReference>